<evidence type="ECO:0000256" key="1">
    <source>
        <dbReference type="SAM" id="Phobius"/>
    </source>
</evidence>
<keyword evidence="1" id="KW-1133">Transmembrane helix</keyword>
<dbReference type="RefSeq" id="WP_095607657.1">
    <property type="nucleotide sequence ID" value="NZ_NSKE01000013.1"/>
</dbReference>
<dbReference type="EMBL" id="NSKE01000013">
    <property type="protein sequence ID" value="PAU92804.1"/>
    <property type="molecule type" value="Genomic_DNA"/>
</dbReference>
<evidence type="ECO:0000313" key="2">
    <source>
        <dbReference type="EMBL" id="PAU92804.1"/>
    </source>
</evidence>
<proteinExistence type="predicted"/>
<keyword evidence="3" id="KW-1185">Reference proteome</keyword>
<dbReference type="AlphaFoldDB" id="A0A2A2G714"/>
<organism evidence="2 3">
    <name type="scientific">Fodinibius salipaludis</name>
    <dbReference type="NCBI Taxonomy" id="2032627"/>
    <lineage>
        <taxon>Bacteria</taxon>
        <taxon>Pseudomonadati</taxon>
        <taxon>Balneolota</taxon>
        <taxon>Balneolia</taxon>
        <taxon>Balneolales</taxon>
        <taxon>Balneolaceae</taxon>
        <taxon>Fodinibius</taxon>
    </lineage>
</organism>
<gene>
    <name evidence="2" type="ORF">CK503_15040</name>
</gene>
<reference evidence="2 3" key="1">
    <citation type="submission" date="2017-08" db="EMBL/GenBank/DDBJ databases">
        <title>Aliifodinibius alkalisoli sp. nov., isolated from saline alkaline soil.</title>
        <authorList>
            <person name="Liu D."/>
            <person name="Zhang G."/>
        </authorList>
    </citation>
    <scope>NUCLEOTIDE SEQUENCE [LARGE SCALE GENOMIC DNA]</scope>
    <source>
        <strain evidence="2 3">WN023</strain>
    </source>
</reference>
<keyword evidence="1" id="KW-0812">Transmembrane</keyword>
<evidence type="ECO:0008006" key="4">
    <source>
        <dbReference type="Google" id="ProtNLM"/>
    </source>
</evidence>
<feature type="transmembrane region" description="Helical" evidence="1">
    <location>
        <begin position="7"/>
        <end position="30"/>
    </location>
</feature>
<protein>
    <recommendedName>
        <fullName evidence="4">DUF748 domain-containing protein</fullName>
    </recommendedName>
</protein>
<sequence>MQRYQKVLIGVLVTVLILIGGIQVYLSFYLDKQLKKTTVERFHKATDGSYDLEIGDLDLQLLSRKISLSDITLTTKKESETNVRVVLEHFDISGIGLFKLLFWNELRLQEVDLINPEVHVTTSGTDTSAQDQEWSSPSRKASESVLKVLNQLSIPKFSITGLSLQYSRANLPFNPLLSIPNSDITLSNITIDSTSLKDHRIIPAENIEVAFQDLRLQSPNELYEISASQLEFSSSNSVMVVNELSVIPKLEKVAFSEKVGHEIDRIDLGIQQIKWEKIDINRANSAEGIAAGLINITNADLDIYHDKRPPEPAKSNKPLPQEIIRGIPFPIALDSIRIVDSNIRYSERQPKTEKEGYIEFSNLSATLTNLTNIETRWDDGKIPTLHAKTDVMEHAQLDVKFTFPIANGENRQEIKGTLQPMDMQPLNNALEPLAFVRIDEGRILDLEFDMNLSEKQAGGTLNLQYQDLKISLLDKEGSEENFGDKAKSLLANTFKIKSNNKGEDLRIAKVDFERIEHKSVFNYWWKSLLSGLKESIGL</sequence>
<dbReference type="Proteomes" id="UP000218831">
    <property type="component" value="Unassembled WGS sequence"/>
</dbReference>
<evidence type="ECO:0000313" key="3">
    <source>
        <dbReference type="Proteomes" id="UP000218831"/>
    </source>
</evidence>
<accession>A0A2A2G714</accession>
<dbReference type="OrthoDB" id="610933at2"/>
<keyword evidence="1" id="KW-0472">Membrane</keyword>
<name>A0A2A2G714_9BACT</name>
<comment type="caution">
    <text evidence="2">The sequence shown here is derived from an EMBL/GenBank/DDBJ whole genome shotgun (WGS) entry which is preliminary data.</text>
</comment>